<gene>
    <name evidence="4" type="ORF">ACFQ2E_01340</name>
</gene>
<dbReference type="EMBL" id="JBHTLJ010000001">
    <property type="protein sequence ID" value="MFD1161040.1"/>
    <property type="molecule type" value="Genomic_DNA"/>
</dbReference>
<dbReference type="PANTHER" id="PTHR43719">
    <property type="entry name" value="TWO-COMPONENT HISTIDINE KINASE"/>
    <property type="match status" value="1"/>
</dbReference>
<keyword evidence="2" id="KW-0472">Membrane</keyword>
<keyword evidence="5" id="KW-1185">Reference proteome</keyword>
<dbReference type="Gene3D" id="3.30.565.10">
    <property type="entry name" value="Histidine kinase-like ATPase, C-terminal domain"/>
    <property type="match status" value="1"/>
</dbReference>
<feature type="transmembrane region" description="Helical" evidence="2">
    <location>
        <begin position="34"/>
        <end position="55"/>
    </location>
</feature>
<keyword evidence="1" id="KW-0597">Phosphoprotein</keyword>
<keyword evidence="4" id="KW-0418">Kinase</keyword>
<evidence type="ECO:0000313" key="5">
    <source>
        <dbReference type="Proteomes" id="UP001597163"/>
    </source>
</evidence>
<dbReference type="InterPro" id="IPR050956">
    <property type="entry name" value="2C_system_His_kinase"/>
</dbReference>
<dbReference type="InterPro" id="IPR036890">
    <property type="entry name" value="HATPase_C_sf"/>
</dbReference>
<evidence type="ECO:0000256" key="2">
    <source>
        <dbReference type="SAM" id="Phobius"/>
    </source>
</evidence>
<comment type="caution">
    <text evidence="4">The sequence shown here is derived from an EMBL/GenBank/DDBJ whole genome shotgun (WGS) entry which is preliminary data.</text>
</comment>
<feature type="transmembrane region" description="Helical" evidence="2">
    <location>
        <begin position="6"/>
        <end position="22"/>
    </location>
</feature>
<dbReference type="Proteomes" id="UP001597163">
    <property type="component" value="Unassembled WGS sequence"/>
</dbReference>
<name>A0ABW3R7I1_9FLAO</name>
<dbReference type="SUPFAM" id="SSF55874">
    <property type="entry name" value="ATPase domain of HSP90 chaperone/DNA topoisomerase II/histidine kinase"/>
    <property type="match status" value="1"/>
</dbReference>
<keyword evidence="2" id="KW-0812">Transmembrane</keyword>
<protein>
    <submittedName>
        <fullName evidence="4">Sensor histidine kinase</fullName>
    </submittedName>
</protein>
<dbReference type="InterPro" id="IPR048533">
    <property type="entry name" value="VUPS"/>
</dbReference>
<keyword evidence="4" id="KW-0808">Transferase</keyword>
<evidence type="ECO:0000313" key="4">
    <source>
        <dbReference type="EMBL" id="MFD1161040.1"/>
    </source>
</evidence>
<dbReference type="GO" id="GO:0016301">
    <property type="term" value="F:kinase activity"/>
    <property type="evidence" value="ECO:0007669"/>
    <property type="project" value="UniProtKB-KW"/>
</dbReference>
<keyword evidence="2" id="KW-1133">Transmembrane helix</keyword>
<reference evidence="5" key="1">
    <citation type="journal article" date="2019" name="Int. J. Syst. Evol. Microbiol.">
        <title>The Global Catalogue of Microorganisms (GCM) 10K type strain sequencing project: providing services to taxonomists for standard genome sequencing and annotation.</title>
        <authorList>
            <consortium name="The Broad Institute Genomics Platform"/>
            <consortium name="The Broad Institute Genome Sequencing Center for Infectious Disease"/>
            <person name="Wu L."/>
            <person name="Ma J."/>
        </authorList>
    </citation>
    <scope>NUCLEOTIDE SEQUENCE [LARGE SCALE GENOMIC DNA]</scope>
    <source>
        <strain evidence="5">CCUG 63246</strain>
    </source>
</reference>
<evidence type="ECO:0000259" key="3">
    <source>
        <dbReference type="Pfam" id="PF20973"/>
    </source>
</evidence>
<accession>A0ABW3R7I1</accession>
<sequence>MNIYTIIITEFLLLSSSILLLFRLRARLGLAPHYILLGAVQYLQANLGSSLSFIFFDDYLIYHGSIILFSGVLFTVLLIYIKEGVASARALMLVSLYPFNNVSSLNNTVSFLQPQAQTKGLSMVLEISEKEINLISDERRVEQILLNLLSNAIKFLNKEKY</sequence>
<dbReference type="Pfam" id="PF20973">
    <property type="entry name" value="VUPS"/>
    <property type="match status" value="1"/>
</dbReference>
<feature type="domain" description="Vitamin uptake-like sensor" evidence="3">
    <location>
        <begin position="16"/>
        <end position="96"/>
    </location>
</feature>
<organism evidence="4 5">
    <name type="scientific">Hwangdonia seohaensis</name>
    <dbReference type="NCBI Taxonomy" id="1240727"/>
    <lineage>
        <taxon>Bacteria</taxon>
        <taxon>Pseudomonadati</taxon>
        <taxon>Bacteroidota</taxon>
        <taxon>Flavobacteriia</taxon>
        <taxon>Flavobacteriales</taxon>
        <taxon>Flavobacteriaceae</taxon>
        <taxon>Hwangdonia</taxon>
    </lineage>
</organism>
<feature type="transmembrane region" description="Helical" evidence="2">
    <location>
        <begin position="61"/>
        <end position="81"/>
    </location>
</feature>
<proteinExistence type="predicted"/>
<dbReference type="RefSeq" id="WP_311935351.1">
    <property type="nucleotide sequence ID" value="NZ_JAVSCK010000001.1"/>
</dbReference>
<dbReference type="PANTHER" id="PTHR43719:SF28">
    <property type="entry name" value="PEROXIDE STRESS-ACTIVATED HISTIDINE KINASE MAK1-RELATED"/>
    <property type="match status" value="1"/>
</dbReference>
<evidence type="ECO:0000256" key="1">
    <source>
        <dbReference type="ARBA" id="ARBA00022553"/>
    </source>
</evidence>